<dbReference type="PANTHER" id="PTHR12110:SF53">
    <property type="entry name" value="BLR5974 PROTEIN"/>
    <property type="match status" value="1"/>
</dbReference>
<dbReference type="OrthoDB" id="1114629at2"/>
<dbReference type="InterPro" id="IPR050312">
    <property type="entry name" value="IolE/XylAMocC-like"/>
</dbReference>
<organism evidence="2 3">
    <name type="scientific">Chryseolinea soli</name>
    <dbReference type="NCBI Taxonomy" id="2321403"/>
    <lineage>
        <taxon>Bacteria</taxon>
        <taxon>Pseudomonadati</taxon>
        <taxon>Bacteroidota</taxon>
        <taxon>Cytophagia</taxon>
        <taxon>Cytophagales</taxon>
        <taxon>Fulvivirgaceae</taxon>
        <taxon>Chryseolinea</taxon>
    </lineage>
</organism>
<evidence type="ECO:0000259" key="1">
    <source>
        <dbReference type="Pfam" id="PF01261"/>
    </source>
</evidence>
<dbReference type="PROSITE" id="PS51318">
    <property type="entry name" value="TAT"/>
    <property type="match status" value="1"/>
</dbReference>
<accession>A0A385SK25</accession>
<feature type="domain" description="Xylose isomerase-like TIM barrel" evidence="1">
    <location>
        <begin position="91"/>
        <end position="326"/>
    </location>
</feature>
<proteinExistence type="predicted"/>
<dbReference type="Proteomes" id="UP000266183">
    <property type="component" value="Chromosome"/>
</dbReference>
<dbReference type="RefSeq" id="WP_119754005.1">
    <property type="nucleotide sequence ID" value="NZ_CP032382.1"/>
</dbReference>
<dbReference type="SUPFAM" id="SSF51658">
    <property type="entry name" value="Xylose isomerase-like"/>
    <property type="match status" value="1"/>
</dbReference>
<dbReference type="AlphaFoldDB" id="A0A385SK25"/>
<dbReference type="PANTHER" id="PTHR12110">
    <property type="entry name" value="HYDROXYPYRUVATE ISOMERASE"/>
    <property type="match status" value="1"/>
</dbReference>
<sequence length="333" mass="35984">MNQETNRRNFLRSLGLITVSALPGAALLSACGKKPTAADTAAAVDSAAIKAAAAAPKELFFKISLAEWSLHKTLFDKKLDNLDFPAKAKNDFGVSGVEFVNQFFKDKAKDQTYLTELKKRCTDNDITAVLIMIDGEGGLGDTNKKKRNEAVDNHKKWVDAAKFLGCHSIRVNAHGEGTREEVGKAATDGLHLLSEYGKGAGINVIVENHGGYSSDGGWLTKVIKDTGMANCGTLPDFGNFCLKREKDSCVEEYDRYKGTTEMMPFAKGVSAKTHEFDAAGNCVETDYTKMLQIVKDAGYTGFIGIEYEGSKLSEEEGIRATKALLEKAGAAIS</sequence>
<dbReference type="PROSITE" id="PS51257">
    <property type="entry name" value="PROKAR_LIPOPROTEIN"/>
    <property type="match status" value="1"/>
</dbReference>
<dbReference type="InterPro" id="IPR013022">
    <property type="entry name" value="Xyl_isomerase-like_TIM-brl"/>
</dbReference>
<protein>
    <submittedName>
        <fullName evidence="2">Sugar phosphate isomerase/epimerase</fullName>
    </submittedName>
</protein>
<name>A0A385SK25_9BACT</name>
<evidence type="ECO:0000313" key="2">
    <source>
        <dbReference type="EMBL" id="AYB30701.1"/>
    </source>
</evidence>
<evidence type="ECO:0000313" key="3">
    <source>
        <dbReference type="Proteomes" id="UP000266183"/>
    </source>
</evidence>
<dbReference type="InterPro" id="IPR006311">
    <property type="entry name" value="TAT_signal"/>
</dbReference>
<dbReference type="InterPro" id="IPR036237">
    <property type="entry name" value="Xyl_isomerase-like_sf"/>
</dbReference>
<dbReference type="KEGG" id="chk:D4L85_08965"/>
<dbReference type="Gene3D" id="3.20.20.150">
    <property type="entry name" value="Divalent-metal-dependent TIM barrel enzymes"/>
    <property type="match status" value="1"/>
</dbReference>
<dbReference type="GO" id="GO:0016853">
    <property type="term" value="F:isomerase activity"/>
    <property type="evidence" value="ECO:0007669"/>
    <property type="project" value="UniProtKB-KW"/>
</dbReference>
<dbReference type="Pfam" id="PF01261">
    <property type="entry name" value="AP_endonuc_2"/>
    <property type="match status" value="1"/>
</dbReference>
<dbReference type="EMBL" id="CP032382">
    <property type="protein sequence ID" value="AYB30701.1"/>
    <property type="molecule type" value="Genomic_DNA"/>
</dbReference>
<keyword evidence="2" id="KW-0413">Isomerase</keyword>
<reference evidence="3" key="1">
    <citation type="submission" date="2018-09" db="EMBL/GenBank/DDBJ databases">
        <title>Chryseolinea sp. KIS68-18 isolated from soil.</title>
        <authorList>
            <person name="Weon H.-Y."/>
            <person name="Kwon S.-W."/>
            <person name="Lee S.A."/>
        </authorList>
    </citation>
    <scope>NUCLEOTIDE SEQUENCE [LARGE SCALE GENOMIC DNA]</scope>
    <source>
        <strain evidence="3">KIS68-18</strain>
    </source>
</reference>
<gene>
    <name evidence="2" type="ORF">D4L85_08965</name>
</gene>
<keyword evidence="3" id="KW-1185">Reference proteome</keyword>